<dbReference type="CDD" id="cd10017">
    <property type="entry name" value="B3_DNA"/>
    <property type="match status" value="1"/>
</dbReference>
<evidence type="ECO:0000256" key="5">
    <source>
        <dbReference type="ARBA" id="ARBA00023242"/>
    </source>
</evidence>
<organism evidence="7 8">
    <name type="scientific">Acer yangbiense</name>
    <dbReference type="NCBI Taxonomy" id="1000413"/>
    <lineage>
        <taxon>Eukaryota</taxon>
        <taxon>Viridiplantae</taxon>
        <taxon>Streptophyta</taxon>
        <taxon>Embryophyta</taxon>
        <taxon>Tracheophyta</taxon>
        <taxon>Spermatophyta</taxon>
        <taxon>Magnoliopsida</taxon>
        <taxon>eudicotyledons</taxon>
        <taxon>Gunneridae</taxon>
        <taxon>Pentapetalae</taxon>
        <taxon>rosids</taxon>
        <taxon>malvids</taxon>
        <taxon>Sapindales</taxon>
        <taxon>Sapindaceae</taxon>
        <taxon>Hippocastanoideae</taxon>
        <taxon>Acereae</taxon>
        <taxon>Acer</taxon>
    </lineage>
</organism>
<proteinExistence type="predicted"/>
<keyword evidence="4" id="KW-0804">Transcription</keyword>
<protein>
    <recommendedName>
        <fullName evidence="6">TF-B3 domain-containing protein</fullName>
    </recommendedName>
</protein>
<dbReference type="InterPro" id="IPR003340">
    <property type="entry name" value="B3_DNA-bd"/>
</dbReference>
<evidence type="ECO:0000313" key="7">
    <source>
        <dbReference type="EMBL" id="TXG65137.1"/>
    </source>
</evidence>
<gene>
    <name evidence="7" type="ORF">EZV62_006412</name>
</gene>
<evidence type="ECO:0000256" key="1">
    <source>
        <dbReference type="ARBA" id="ARBA00004123"/>
    </source>
</evidence>
<dbReference type="GO" id="GO:0005634">
    <property type="term" value="C:nucleus"/>
    <property type="evidence" value="ECO:0007669"/>
    <property type="project" value="UniProtKB-SubCell"/>
</dbReference>
<keyword evidence="3" id="KW-0238">DNA-binding</keyword>
<feature type="domain" description="TF-B3" evidence="6">
    <location>
        <begin position="8"/>
        <end position="106"/>
    </location>
</feature>
<name>A0A5C7I7L1_9ROSI</name>
<dbReference type="EMBL" id="VAHF01000003">
    <property type="protein sequence ID" value="TXG65137.1"/>
    <property type="molecule type" value="Genomic_DNA"/>
</dbReference>
<dbReference type="PROSITE" id="PS50863">
    <property type="entry name" value="B3"/>
    <property type="match status" value="1"/>
</dbReference>
<dbReference type="GO" id="GO:0003677">
    <property type="term" value="F:DNA binding"/>
    <property type="evidence" value="ECO:0007669"/>
    <property type="project" value="UniProtKB-KW"/>
</dbReference>
<dbReference type="SUPFAM" id="SSF101936">
    <property type="entry name" value="DNA-binding pseudobarrel domain"/>
    <property type="match status" value="1"/>
</dbReference>
<evidence type="ECO:0000313" key="8">
    <source>
        <dbReference type="Proteomes" id="UP000323000"/>
    </source>
</evidence>
<dbReference type="Proteomes" id="UP000323000">
    <property type="component" value="Chromosome 3"/>
</dbReference>
<keyword evidence="5" id="KW-0539">Nucleus</keyword>
<dbReference type="Gene3D" id="2.40.330.10">
    <property type="entry name" value="DNA-binding pseudobarrel domain"/>
    <property type="match status" value="1"/>
</dbReference>
<dbReference type="Pfam" id="PF02362">
    <property type="entry name" value="B3"/>
    <property type="match status" value="1"/>
</dbReference>
<evidence type="ECO:0000256" key="2">
    <source>
        <dbReference type="ARBA" id="ARBA00023015"/>
    </source>
</evidence>
<keyword evidence="8" id="KW-1185">Reference proteome</keyword>
<reference evidence="8" key="1">
    <citation type="journal article" date="2019" name="Gigascience">
        <title>De novo genome assembly of the endangered Acer yangbiense, a plant species with extremely small populations endemic to Yunnan Province, China.</title>
        <authorList>
            <person name="Yang J."/>
            <person name="Wariss H.M."/>
            <person name="Tao L."/>
            <person name="Zhang R."/>
            <person name="Yun Q."/>
            <person name="Hollingsworth P."/>
            <person name="Dao Z."/>
            <person name="Luo G."/>
            <person name="Guo H."/>
            <person name="Ma Y."/>
            <person name="Sun W."/>
        </authorList>
    </citation>
    <scope>NUCLEOTIDE SEQUENCE [LARGE SCALE GENOMIC DNA]</scope>
    <source>
        <strain evidence="8">cv. Malutang</strain>
    </source>
</reference>
<dbReference type="InterPro" id="IPR015300">
    <property type="entry name" value="DNA-bd_pseudobarrel_sf"/>
</dbReference>
<accession>A0A5C7I7L1</accession>
<evidence type="ECO:0000256" key="4">
    <source>
        <dbReference type="ARBA" id="ARBA00023163"/>
    </source>
</evidence>
<evidence type="ECO:0000259" key="6">
    <source>
        <dbReference type="PROSITE" id="PS50863"/>
    </source>
</evidence>
<dbReference type="OrthoDB" id="932167at2759"/>
<sequence>MSRPPFTVSKLLTNSDITLYPALPIPIIEHIPIPQGTNFVDLQIKDSMEKNWTMRYYTRPGGNRTNPVFTVGWLQFVRAKRLEAGDKLTICGRQDGALQIQEEASGGGDPLVKFWRPPSAGVYKINWDAATDDLGSLIGIGIVIQDELFAEKTTLKLWTTVTPMLPAPSLLVDLLTALFLKGAFVAPDRTGRMVGLD</sequence>
<dbReference type="AlphaFoldDB" id="A0A5C7I7L1"/>
<keyword evidence="2" id="KW-0805">Transcription regulation</keyword>
<evidence type="ECO:0000256" key="3">
    <source>
        <dbReference type="ARBA" id="ARBA00023125"/>
    </source>
</evidence>
<comment type="caution">
    <text evidence="7">The sequence shown here is derived from an EMBL/GenBank/DDBJ whole genome shotgun (WGS) entry which is preliminary data.</text>
</comment>
<comment type="subcellular location">
    <subcellularLocation>
        <location evidence="1">Nucleus</location>
    </subcellularLocation>
</comment>